<sequence>MAHLSQVSVSEQVPQNAYKSNYGRGDVFASHTPSRTDPIVYSMSPTTWLVTGANRGIGLELVRQLAAVPTNLVVATCRTPEKATALTALKTSAKGALHVVQLDVSDFDSVRALPPKLAPILGETGLDYLVSNAGIAVIDSAFTLDPDALLDVVRTNAAGPTLLAQVLLPLLERARTRKILHVSSTSGSMGSVAGMGNRVHRLVASYAVSKAALNMLAYKQKVEKPEFTVITLCPGWVQTDMGGENAVLTPEESVAGIIRVITDATTADSGKYLRHNGEEIPW</sequence>
<dbReference type="InterPro" id="IPR036291">
    <property type="entry name" value="NAD(P)-bd_dom_sf"/>
</dbReference>
<evidence type="ECO:0000313" key="2">
    <source>
        <dbReference type="Proteomes" id="UP000184267"/>
    </source>
</evidence>
<name>A0A1M2VCJ2_TRAPU</name>
<accession>A0A1M2VCJ2</accession>
<dbReference type="InterPro" id="IPR002347">
    <property type="entry name" value="SDR_fam"/>
</dbReference>
<dbReference type="InterPro" id="IPR052184">
    <property type="entry name" value="SDR_enzymes"/>
</dbReference>
<dbReference type="OrthoDB" id="7289984at2759"/>
<dbReference type="PANTHER" id="PTHR45458:SF1">
    <property type="entry name" value="SHORT CHAIN DEHYDROGENASE"/>
    <property type="match status" value="1"/>
</dbReference>
<keyword evidence="2" id="KW-1185">Reference proteome</keyword>
<dbReference type="GO" id="GO:0016616">
    <property type="term" value="F:oxidoreductase activity, acting on the CH-OH group of donors, NAD or NADP as acceptor"/>
    <property type="evidence" value="ECO:0007669"/>
    <property type="project" value="TreeGrafter"/>
</dbReference>
<dbReference type="AlphaFoldDB" id="A0A1M2VCJ2"/>
<evidence type="ECO:0000313" key="1">
    <source>
        <dbReference type="EMBL" id="OJT05308.1"/>
    </source>
</evidence>
<dbReference type="EMBL" id="MNAD01001469">
    <property type="protein sequence ID" value="OJT05308.1"/>
    <property type="molecule type" value="Genomic_DNA"/>
</dbReference>
<proteinExistence type="predicted"/>
<dbReference type="Gene3D" id="3.40.50.720">
    <property type="entry name" value="NAD(P)-binding Rossmann-like Domain"/>
    <property type="match status" value="1"/>
</dbReference>
<dbReference type="SUPFAM" id="SSF51735">
    <property type="entry name" value="NAD(P)-binding Rossmann-fold domains"/>
    <property type="match status" value="1"/>
</dbReference>
<evidence type="ECO:0008006" key="3">
    <source>
        <dbReference type="Google" id="ProtNLM"/>
    </source>
</evidence>
<gene>
    <name evidence="1" type="ORF">TRAPUB_3873</name>
</gene>
<dbReference type="OMA" id="MANRTHQ"/>
<dbReference type="PANTHER" id="PTHR45458">
    <property type="entry name" value="SHORT-CHAIN DEHYDROGENASE/REDUCTASE SDR"/>
    <property type="match status" value="1"/>
</dbReference>
<reference evidence="1 2" key="1">
    <citation type="submission" date="2016-10" db="EMBL/GenBank/DDBJ databases">
        <title>Genome sequence of the basidiomycete white-rot fungus Trametes pubescens.</title>
        <authorList>
            <person name="Makela M.R."/>
            <person name="Granchi Z."/>
            <person name="Peng M."/>
            <person name="De Vries R.P."/>
            <person name="Grigoriev I."/>
            <person name="Riley R."/>
            <person name="Hilden K."/>
        </authorList>
    </citation>
    <scope>NUCLEOTIDE SEQUENCE [LARGE SCALE GENOMIC DNA]</scope>
    <source>
        <strain evidence="1 2">FBCC735</strain>
    </source>
</reference>
<comment type="caution">
    <text evidence="1">The sequence shown here is derived from an EMBL/GenBank/DDBJ whole genome shotgun (WGS) entry which is preliminary data.</text>
</comment>
<dbReference type="CDD" id="cd05325">
    <property type="entry name" value="carb_red_sniffer_like_SDR_c"/>
    <property type="match status" value="1"/>
</dbReference>
<dbReference type="PRINTS" id="PR00081">
    <property type="entry name" value="GDHRDH"/>
</dbReference>
<protein>
    <recommendedName>
        <fullName evidence="3">C-factor</fullName>
    </recommendedName>
</protein>
<dbReference type="Pfam" id="PF00106">
    <property type="entry name" value="adh_short"/>
    <property type="match status" value="1"/>
</dbReference>
<organism evidence="1 2">
    <name type="scientific">Trametes pubescens</name>
    <name type="common">White-rot fungus</name>
    <dbReference type="NCBI Taxonomy" id="154538"/>
    <lineage>
        <taxon>Eukaryota</taxon>
        <taxon>Fungi</taxon>
        <taxon>Dikarya</taxon>
        <taxon>Basidiomycota</taxon>
        <taxon>Agaricomycotina</taxon>
        <taxon>Agaricomycetes</taxon>
        <taxon>Polyporales</taxon>
        <taxon>Polyporaceae</taxon>
        <taxon>Trametes</taxon>
    </lineage>
</organism>
<dbReference type="Proteomes" id="UP000184267">
    <property type="component" value="Unassembled WGS sequence"/>
</dbReference>